<feature type="transmembrane region" description="Helical" evidence="9">
    <location>
        <begin position="459"/>
        <end position="481"/>
    </location>
</feature>
<keyword evidence="9" id="KW-0934">Plastid</keyword>
<dbReference type="NCBIfam" id="TIGR00769">
    <property type="entry name" value="AAA"/>
    <property type="match status" value="1"/>
</dbReference>
<feature type="transmembrane region" description="Helical" evidence="9">
    <location>
        <begin position="430"/>
        <end position="453"/>
    </location>
</feature>
<keyword evidence="5 9" id="KW-0547">Nucleotide-binding</keyword>
<dbReference type="Proteomes" id="UP001497392">
    <property type="component" value="Unassembled WGS sequence"/>
</dbReference>
<feature type="transmembrane region" description="Helical" evidence="9">
    <location>
        <begin position="264"/>
        <end position="286"/>
    </location>
</feature>
<accession>A0ABP1G8J8</accession>
<dbReference type="PANTHER" id="PTHR31187">
    <property type="match status" value="1"/>
</dbReference>
<keyword evidence="9" id="KW-0150">Chloroplast</keyword>
<name>A0ABP1G8J8_9CHLO</name>
<comment type="caution">
    <text evidence="10">The sequence shown here is derived from an EMBL/GenBank/DDBJ whole genome shotgun (WGS) entry which is preliminary data.</text>
</comment>
<evidence type="ECO:0000256" key="9">
    <source>
        <dbReference type="RuleBase" id="RU363121"/>
    </source>
</evidence>
<reference evidence="10 11" key="1">
    <citation type="submission" date="2024-06" db="EMBL/GenBank/DDBJ databases">
        <authorList>
            <person name="Kraege A."/>
            <person name="Thomma B."/>
        </authorList>
    </citation>
    <scope>NUCLEOTIDE SEQUENCE [LARGE SCALE GENOMIC DNA]</scope>
</reference>
<keyword evidence="7 9" id="KW-1133">Transmembrane helix</keyword>
<evidence type="ECO:0000256" key="5">
    <source>
        <dbReference type="ARBA" id="ARBA00022741"/>
    </source>
</evidence>
<feature type="transmembrane region" description="Helical" evidence="9">
    <location>
        <begin position="107"/>
        <end position="124"/>
    </location>
</feature>
<proteinExistence type="inferred from homology"/>
<organism evidence="10 11">
    <name type="scientific">Coccomyxa viridis</name>
    <dbReference type="NCBI Taxonomy" id="1274662"/>
    <lineage>
        <taxon>Eukaryota</taxon>
        <taxon>Viridiplantae</taxon>
        <taxon>Chlorophyta</taxon>
        <taxon>core chlorophytes</taxon>
        <taxon>Trebouxiophyceae</taxon>
        <taxon>Trebouxiophyceae incertae sedis</taxon>
        <taxon>Coccomyxaceae</taxon>
        <taxon>Coccomyxa</taxon>
    </lineage>
</organism>
<dbReference type="EMBL" id="CAXHTA020000016">
    <property type="protein sequence ID" value="CAL5226968.1"/>
    <property type="molecule type" value="Genomic_DNA"/>
</dbReference>
<keyword evidence="8 9" id="KW-0472">Membrane</keyword>
<evidence type="ECO:0000256" key="1">
    <source>
        <dbReference type="ARBA" id="ARBA00004141"/>
    </source>
</evidence>
<feature type="transmembrane region" description="Helical" evidence="9">
    <location>
        <begin position="231"/>
        <end position="252"/>
    </location>
</feature>
<evidence type="ECO:0000256" key="8">
    <source>
        <dbReference type="ARBA" id="ARBA00023136"/>
    </source>
</evidence>
<evidence type="ECO:0000256" key="4">
    <source>
        <dbReference type="ARBA" id="ARBA00022692"/>
    </source>
</evidence>
<feature type="transmembrane region" description="Helical" evidence="9">
    <location>
        <begin position="404"/>
        <end position="423"/>
    </location>
</feature>
<feature type="transmembrane region" description="Helical" evidence="9">
    <location>
        <begin position="365"/>
        <end position="384"/>
    </location>
</feature>
<feature type="transmembrane region" description="Helical" evidence="9">
    <location>
        <begin position="174"/>
        <end position="196"/>
    </location>
</feature>
<keyword evidence="11" id="KW-1185">Reference proteome</keyword>
<keyword evidence="6 9" id="KW-0067">ATP-binding</keyword>
<feature type="transmembrane region" description="Helical" evidence="9">
    <location>
        <begin position="531"/>
        <end position="558"/>
    </location>
</feature>
<gene>
    <name evidence="10" type="primary">g9853</name>
    <name evidence="10" type="ORF">VP750_LOCUS8874</name>
</gene>
<dbReference type="InterPro" id="IPR004667">
    <property type="entry name" value="ADP_ATP_car_bac_type"/>
</dbReference>
<evidence type="ECO:0000256" key="2">
    <source>
        <dbReference type="ARBA" id="ARBA00007127"/>
    </source>
</evidence>
<comment type="subcellular location">
    <subcellularLocation>
        <location evidence="1">Membrane</location>
        <topology evidence="1">Multi-pass membrane protein</topology>
    </subcellularLocation>
    <subcellularLocation>
        <location evidence="9">Plastid</location>
        <location evidence="9">Chloroplast membrane</location>
        <topology evidence="9">Multi-pass membrane protein</topology>
    </subcellularLocation>
</comment>
<evidence type="ECO:0000313" key="11">
    <source>
        <dbReference type="Proteomes" id="UP001497392"/>
    </source>
</evidence>
<sequence length="654" mass="70618">MAALGMGGFRGNLARRPGISSAQQQASAARIAYRPTVFAASSPSLIRSPAETARAPLLQKLSRPVCAGARRSVCRPAAAATVAAAADDAGAPTKKFMGIEAITWQKIVPLGFMFFCILFNYTILRDTKDVLVVTAPGSGAETIPFLKTWVNLPMAIGFTVLYAKLANVLSTEQLFYACIFPFIAFFAAFAFIMYPLRETLHPTAFSENLLASWGARFAGPISILRNWTFCLFYVMAELWGSVVVSLLFWGFANQITTVDEAKQFYPLFGLGANVALIFSGRAVKYFSNVRSRLPEGVDGWGYSLKGMMGMVVVGGFLIAGTYWALQRTVVPKVQARQPKKKKAKPQMGVGESFQFLAKSPYIRDLALLVVSYGISINLVEVTWKGRLKQQFPNPNDYSSFMGDFSSATGAVTFIMMLLSRVIFRKFGWGVAALITPTVLLITAVAFFGLILFGGVVDPILAKMALTPLFAAVLVGAAQNIFSKSAKYSLFDPCKEMAYIPLDQETQLKGKAAIDVVCNPLGKSGGSAIQQVMIIAFGSLSASTPYLGAILLAVVLMWMGAARSLNVQFTELQQKEQLAKLAMARTDLASAPSTRKFKFVSNVNEQGFIEGKYVPLGEGEDVTASMDIVEADSADDALARKAGNGAMGGTRAKIE</sequence>
<dbReference type="Pfam" id="PF03219">
    <property type="entry name" value="TLC"/>
    <property type="match status" value="1"/>
</dbReference>
<evidence type="ECO:0000256" key="3">
    <source>
        <dbReference type="ARBA" id="ARBA00022448"/>
    </source>
</evidence>
<keyword evidence="3 9" id="KW-0813">Transport</keyword>
<keyword evidence="4 9" id="KW-0812">Transmembrane</keyword>
<evidence type="ECO:0000313" key="10">
    <source>
        <dbReference type="EMBL" id="CAL5226968.1"/>
    </source>
</evidence>
<comment type="similarity">
    <text evidence="2 9">Belongs to the ADP/ATP translocase tlc family.</text>
</comment>
<protein>
    <recommendedName>
        <fullName evidence="9">ADP,ATP carrier protein</fullName>
    </recommendedName>
</protein>
<evidence type="ECO:0000256" key="6">
    <source>
        <dbReference type="ARBA" id="ARBA00022840"/>
    </source>
</evidence>
<evidence type="ECO:0000256" key="7">
    <source>
        <dbReference type="ARBA" id="ARBA00022989"/>
    </source>
</evidence>
<dbReference type="PANTHER" id="PTHR31187:SF1">
    <property type="entry name" value="ADP,ATP CARRIER PROTEIN 1"/>
    <property type="match status" value="1"/>
</dbReference>
<feature type="transmembrane region" description="Helical" evidence="9">
    <location>
        <begin position="306"/>
        <end position="325"/>
    </location>
</feature>